<feature type="signal peptide" evidence="2">
    <location>
        <begin position="1"/>
        <end position="19"/>
    </location>
</feature>
<accession>A0ABQ9NN69</accession>
<evidence type="ECO:0000256" key="1">
    <source>
        <dbReference type="SAM" id="MobiDB-lite"/>
    </source>
</evidence>
<feature type="compositionally biased region" description="Polar residues" evidence="1">
    <location>
        <begin position="264"/>
        <end position="273"/>
    </location>
</feature>
<proteinExistence type="predicted"/>
<dbReference type="PANTHER" id="PTHR42354:SF1">
    <property type="entry name" value="C2H2-TYPE DOMAIN-CONTAINING PROTEIN"/>
    <property type="match status" value="1"/>
</dbReference>
<keyword evidence="2" id="KW-0732">Signal</keyword>
<dbReference type="Proteomes" id="UP001172684">
    <property type="component" value="Unassembled WGS sequence"/>
</dbReference>
<dbReference type="PANTHER" id="PTHR42354">
    <property type="entry name" value="C2H2-TYPE DOMAIN-CONTAINING PROTEIN"/>
    <property type="match status" value="1"/>
</dbReference>
<organism evidence="3 4">
    <name type="scientific">Coniosporium apollinis</name>
    <dbReference type="NCBI Taxonomy" id="61459"/>
    <lineage>
        <taxon>Eukaryota</taxon>
        <taxon>Fungi</taxon>
        <taxon>Dikarya</taxon>
        <taxon>Ascomycota</taxon>
        <taxon>Pezizomycotina</taxon>
        <taxon>Dothideomycetes</taxon>
        <taxon>Dothideomycetes incertae sedis</taxon>
        <taxon>Coniosporium</taxon>
    </lineage>
</organism>
<evidence type="ECO:0000313" key="3">
    <source>
        <dbReference type="EMBL" id="KAJ9662572.1"/>
    </source>
</evidence>
<name>A0ABQ9NN69_9PEZI</name>
<protein>
    <submittedName>
        <fullName evidence="3">Uncharacterized protein</fullName>
    </submittedName>
</protein>
<feature type="compositionally biased region" description="Low complexity" evidence="1">
    <location>
        <begin position="274"/>
        <end position="289"/>
    </location>
</feature>
<feature type="compositionally biased region" description="Polar residues" evidence="1">
    <location>
        <begin position="196"/>
        <end position="211"/>
    </location>
</feature>
<dbReference type="EMBL" id="JAPDRL010000049">
    <property type="protein sequence ID" value="KAJ9662572.1"/>
    <property type="molecule type" value="Genomic_DNA"/>
</dbReference>
<feature type="chain" id="PRO_5045199974" evidence="2">
    <location>
        <begin position="20"/>
        <end position="558"/>
    </location>
</feature>
<feature type="compositionally biased region" description="Polar residues" evidence="1">
    <location>
        <begin position="232"/>
        <end position="256"/>
    </location>
</feature>
<sequence length="558" mass="60800">MSGIEAIAIVTVVSAVVSAFHGASEMVKTINKRRGRKPAEQALKEKDLQESLQHGHRAVQERYLADYQRFGQPFRTGDDIARNRLLQIAVILQAEIIRSLQLAMQHHNAILNLTVLRDTSAVNREAALTTLSELRQRIIAEMRLAAPFPATQQIPELRRLPSTESIQVFIADMPPGVTITAEPEPRGGIKRLLPNRRSSTTGHIQQGTPSQIKPEPTFEEMVAQLESTQIGNEAQGETGSVRNSSTISAGSANSVHSGRVPSVASVSETTNSASPPSTSTPSTPGVSSPVSPPGPSPSSSTGCVQYQRPPHMRPTIDTRHTIEMPPTGGQLLGRANQKNNYWGFCKGAWSTRESLDEGLRVRTQPEGFFSTVSFWECRHCHFRGERYRTKPEVVDQTIYKTACGIRYRWLFLAKSHTRANSLAQAGQRRGGPNYGCVFCCAEGRPTGVYGDVETLMNHIYPTHGRQMSADIQRRMKCVVGCVADSAGDWDLNIPLAPESEEPRVSEMPADDNNIPVPVPVSRVEPGGTAARRAAGFGPVWCAGSGPLNAPVGGIMFRC</sequence>
<evidence type="ECO:0000256" key="2">
    <source>
        <dbReference type="SAM" id="SignalP"/>
    </source>
</evidence>
<reference evidence="3" key="1">
    <citation type="submission" date="2022-10" db="EMBL/GenBank/DDBJ databases">
        <title>Culturing micro-colonial fungi from biological soil crusts in the Mojave desert and describing Neophaeococcomyces mojavensis, and introducing the new genera and species Taxawa tesnikishii.</title>
        <authorList>
            <person name="Kurbessoian T."/>
            <person name="Stajich J.E."/>
        </authorList>
    </citation>
    <scope>NUCLEOTIDE SEQUENCE</scope>
    <source>
        <strain evidence="3">TK_1</strain>
    </source>
</reference>
<feature type="region of interest" description="Disordered" evidence="1">
    <location>
        <begin position="232"/>
        <end position="323"/>
    </location>
</feature>
<comment type="caution">
    <text evidence="3">The sequence shown here is derived from an EMBL/GenBank/DDBJ whole genome shotgun (WGS) entry which is preliminary data.</text>
</comment>
<gene>
    <name evidence="3" type="ORF">H2201_006060</name>
</gene>
<keyword evidence="4" id="KW-1185">Reference proteome</keyword>
<feature type="region of interest" description="Disordered" evidence="1">
    <location>
        <begin position="182"/>
        <end position="215"/>
    </location>
</feature>
<evidence type="ECO:0000313" key="4">
    <source>
        <dbReference type="Proteomes" id="UP001172684"/>
    </source>
</evidence>
<feature type="region of interest" description="Disordered" evidence="1">
    <location>
        <begin position="499"/>
        <end position="519"/>
    </location>
</feature>